<dbReference type="Proteomes" id="UP000036681">
    <property type="component" value="Unplaced"/>
</dbReference>
<keyword evidence="1" id="KW-1185">Reference proteome</keyword>
<dbReference type="GO" id="GO:0003676">
    <property type="term" value="F:nucleic acid binding"/>
    <property type="evidence" value="ECO:0007669"/>
    <property type="project" value="InterPro"/>
</dbReference>
<organism evidence="1 2">
    <name type="scientific">Ascaris lumbricoides</name>
    <name type="common">Giant roundworm</name>
    <dbReference type="NCBI Taxonomy" id="6252"/>
    <lineage>
        <taxon>Eukaryota</taxon>
        <taxon>Metazoa</taxon>
        <taxon>Ecdysozoa</taxon>
        <taxon>Nematoda</taxon>
        <taxon>Chromadorea</taxon>
        <taxon>Rhabditida</taxon>
        <taxon>Spirurina</taxon>
        <taxon>Ascaridomorpha</taxon>
        <taxon>Ascaridoidea</taxon>
        <taxon>Ascarididae</taxon>
        <taxon>Ascaris</taxon>
    </lineage>
</organism>
<evidence type="ECO:0000313" key="1">
    <source>
        <dbReference type="Proteomes" id="UP000036681"/>
    </source>
</evidence>
<sequence>MLKLIQVGFTLTDKDGSLPPSGDVWQFNFQFSLNDDMYSQESVELLRSAGIDFSRHLVLYFFILVHSPPDFFHSQESTDAFECRSTNALCLLRRAFS</sequence>
<dbReference type="GO" id="GO:0030014">
    <property type="term" value="C:CCR4-NOT complex"/>
    <property type="evidence" value="ECO:0007669"/>
    <property type="project" value="InterPro"/>
</dbReference>
<accession>A0A0M3IW96</accession>
<dbReference type="AlphaFoldDB" id="A0A0M3IW96"/>
<dbReference type="SUPFAM" id="SSF53098">
    <property type="entry name" value="Ribonuclease H-like"/>
    <property type="match status" value="1"/>
</dbReference>
<proteinExistence type="predicted"/>
<dbReference type="PANTHER" id="PTHR10797">
    <property type="entry name" value="CCR4-NOT TRANSCRIPTION COMPLEX SUBUNIT"/>
    <property type="match status" value="1"/>
</dbReference>
<protein>
    <submittedName>
        <fullName evidence="2">Poly(A)-specific ribonuclease</fullName>
    </submittedName>
</protein>
<dbReference type="InterPro" id="IPR039637">
    <property type="entry name" value="CNOT7/CNOT8/Pop2"/>
</dbReference>
<dbReference type="Gene3D" id="3.30.420.10">
    <property type="entry name" value="Ribonuclease H-like superfamily/Ribonuclease H"/>
    <property type="match status" value="1"/>
</dbReference>
<dbReference type="InterPro" id="IPR036397">
    <property type="entry name" value="RNaseH_sf"/>
</dbReference>
<dbReference type="GO" id="GO:0004535">
    <property type="term" value="F:poly(A)-specific ribonuclease activity"/>
    <property type="evidence" value="ECO:0007669"/>
    <property type="project" value="InterPro"/>
</dbReference>
<dbReference type="InterPro" id="IPR012337">
    <property type="entry name" value="RNaseH-like_sf"/>
</dbReference>
<dbReference type="WBParaSite" id="ALUE_0002302401-mRNA-1">
    <property type="protein sequence ID" value="ALUE_0002302401-mRNA-1"/>
    <property type="gene ID" value="ALUE_0002302401"/>
</dbReference>
<name>A0A0M3IW96_ASCLU</name>
<reference evidence="2" key="1">
    <citation type="submission" date="2017-02" db="UniProtKB">
        <authorList>
            <consortium name="WormBaseParasite"/>
        </authorList>
    </citation>
    <scope>IDENTIFICATION</scope>
</reference>
<evidence type="ECO:0000313" key="2">
    <source>
        <dbReference type="WBParaSite" id="ALUE_0002302401-mRNA-1"/>
    </source>
</evidence>